<dbReference type="RefSeq" id="WP_134102021.1">
    <property type="nucleotide sequence ID" value="NZ_SODP01000001.1"/>
</dbReference>
<feature type="transmembrane region" description="Helical" evidence="1">
    <location>
        <begin position="211"/>
        <end position="233"/>
    </location>
</feature>
<evidence type="ECO:0000313" key="3">
    <source>
        <dbReference type="Proteomes" id="UP000295146"/>
    </source>
</evidence>
<feature type="transmembrane region" description="Helical" evidence="1">
    <location>
        <begin position="152"/>
        <end position="173"/>
    </location>
</feature>
<evidence type="ECO:0000256" key="1">
    <source>
        <dbReference type="SAM" id="Phobius"/>
    </source>
</evidence>
<dbReference type="InterPro" id="IPR025495">
    <property type="entry name" value="DUF4386"/>
</dbReference>
<dbReference type="OrthoDB" id="1176146at2"/>
<feature type="transmembrane region" description="Helical" evidence="1">
    <location>
        <begin position="64"/>
        <end position="86"/>
    </location>
</feature>
<comment type="caution">
    <text evidence="2">The sequence shown here is derived from an EMBL/GenBank/DDBJ whole genome shotgun (WGS) entry which is preliminary data.</text>
</comment>
<keyword evidence="3" id="KW-1185">Reference proteome</keyword>
<evidence type="ECO:0000313" key="2">
    <source>
        <dbReference type="EMBL" id="TDW77441.1"/>
    </source>
</evidence>
<proteinExistence type="predicted"/>
<dbReference type="EMBL" id="SODP01000001">
    <property type="protein sequence ID" value="TDW77441.1"/>
    <property type="molecule type" value="Genomic_DNA"/>
</dbReference>
<sequence length="243" mass="25627">MTITAPAATAPVSTVTTDPDRGHARAAGIFYLVTFAASFPALFLIGPVLNDHNYILGAGQDTRVLWGCLLDFVNALAGIGSAVALFPVMKRHKESLALGFVTSRTVEAAVIMIGVVSLVAVVTLRQDLAGAQGTDSAALATVGRALVEVRNWTFLFGPGTMPAISAILLGTLMYRSRRVPRFMPIMGLIGAPLLLTANILTVLGHNTQLSAWSGIATVPVALWELSIGLYLTFKGLKPDSLNQ</sequence>
<feature type="transmembrane region" description="Helical" evidence="1">
    <location>
        <begin position="185"/>
        <end position="205"/>
    </location>
</feature>
<keyword evidence="1" id="KW-0812">Transmembrane</keyword>
<feature type="transmembrane region" description="Helical" evidence="1">
    <location>
        <begin position="106"/>
        <end position="124"/>
    </location>
</feature>
<dbReference type="Pfam" id="PF14329">
    <property type="entry name" value="DUF4386"/>
    <property type="match status" value="1"/>
</dbReference>
<organism evidence="2 3">
    <name type="scientific">Kribbella pratensis</name>
    <dbReference type="NCBI Taxonomy" id="2512112"/>
    <lineage>
        <taxon>Bacteria</taxon>
        <taxon>Bacillati</taxon>
        <taxon>Actinomycetota</taxon>
        <taxon>Actinomycetes</taxon>
        <taxon>Propionibacteriales</taxon>
        <taxon>Kribbellaceae</taxon>
        <taxon>Kribbella</taxon>
    </lineage>
</organism>
<feature type="transmembrane region" description="Helical" evidence="1">
    <location>
        <begin position="29"/>
        <end position="49"/>
    </location>
</feature>
<name>A0A4R8CMX0_9ACTN</name>
<protein>
    <submittedName>
        <fullName evidence="2">Uncharacterized protein DUF4386</fullName>
    </submittedName>
</protein>
<reference evidence="2 3" key="1">
    <citation type="submission" date="2019-03" db="EMBL/GenBank/DDBJ databases">
        <title>Genomic Encyclopedia of Type Strains, Phase III (KMG-III): the genomes of soil and plant-associated and newly described type strains.</title>
        <authorList>
            <person name="Whitman W."/>
        </authorList>
    </citation>
    <scope>NUCLEOTIDE SEQUENCE [LARGE SCALE GENOMIC DNA]</scope>
    <source>
        <strain evidence="2 3">VKM Ac-2573</strain>
    </source>
</reference>
<dbReference type="AlphaFoldDB" id="A0A4R8CMX0"/>
<keyword evidence="1" id="KW-0472">Membrane</keyword>
<dbReference type="Proteomes" id="UP000295146">
    <property type="component" value="Unassembled WGS sequence"/>
</dbReference>
<gene>
    <name evidence="2" type="ORF">EV653_2610</name>
</gene>
<accession>A0A4R8CMX0</accession>
<keyword evidence="1" id="KW-1133">Transmembrane helix</keyword>